<dbReference type="GO" id="GO:0004743">
    <property type="term" value="F:pyruvate kinase activity"/>
    <property type="evidence" value="ECO:0007669"/>
    <property type="project" value="UniProtKB-UniRule"/>
</dbReference>
<sequence>MKLDNHKQKLTITMGPASSNLEIMKQIIGAGATVIRANFSHGSIEEQKQKFEIAKQAAKELGVNISLMLDTKGPEIRVGQMRDGAVEIKQGQELKILTTPEAFATIIGDEKQVTVPYDMSKDLKVGDKVLFDDGKLTSTVTEVHPGEIKVVTANTHILKTNKRINLPNVDFSLPFMSEKDINDVIFGAEYGVDYVAASFVNSAKNVVELRKLLNSHGGNNIQIISKIESQFAINNIDEIIEASDGIMIARGDLGLEIPYYEVPYWQTQIITKCRQVNKVVIVATQMLDSLENNPQPTRAEVSDVYWATNSGADSTMLSNETAAGKYPVRAVEVMRTINLKAENDFYNSVKYSQNIEYLLANLDKSAKDASLIEEIVKATTGGAYKYAIIVTNNPQILQKLSNFRLNTLFIGVIDNDEKATKFGLTSGVKIPYNTADLFKKISVSTEKITEIIDKLDLNQGDEFLFVHEGKIELKKV</sequence>
<keyword evidence="12 16" id="KW-0670">Pyruvate</keyword>
<organism evidence="16">
    <name type="scientific">Mycoplasmopsis californica HAZ160_1</name>
    <dbReference type="NCBI Taxonomy" id="1397850"/>
    <lineage>
        <taxon>Bacteria</taxon>
        <taxon>Bacillati</taxon>
        <taxon>Mycoplasmatota</taxon>
        <taxon>Mycoplasmoidales</taxon>
        <taxon>Metamycoplasmataceae</taxon>
        <taxon>Mycoplasmopsis</taxon>
    </lineage>
</organism>
<keyword evidence="8 14" id="KW-0418">Kinase</keyword>
<dbReference type="InterPro" id="IPR015793">
    <property type="entry name" value="Pyrv_Knase_brl"/>
</dbReference>
<dbReference type="KEGG" id="mcm:MCAL160_0568"/>
<evidence type="ECO:0000256" key="13">
    <source>
        <dbReference type="NCBIfam" id="TIGR01064"/>
    </source>
</evidence>
<dbReference type="SUPFAM" id="SSF51621">
    <property type="entry name" value="Phosphoenolpyruvate/pyruvate domain"/>
    <property type="match status" value="1"/>
</dbReference>
<evidence type="ECO:0000256" key="14">
    <source>
        <dbReference type="RuleBase" id="RU000504"/>
    </source>
</evidence>
<evidence type="ECO:0000256" key="8">
    <source>
        <dbReference type="ARBA" id="ARBA00022777"/>
    </source>
</evidence>
<dbReference type="PRINTS" id="PR01050">
    <property type="entry name" value="PYRUVTKNASE"/>
</dbReference>
<comment type="pathway">
    <text evidence="2 14">Carbohydrate degradation; glycolysis; pyruvate from D-glyceraldehyde 3-phosphate: step 5/5.</text>
</comment>
<dbReference type="InterPro" id="IPR015806">
    <property type="entry name" value="Pyrv_Knase_insert_dom_sf"/>
</dbReference>
<name>A0AAT9F870_9BACT</name>
<keyword evidence="6" id="KW-0479">Metal-binding</keyword>
<dbReference type="InterPro" id="IPR015813">
    <property type="entry name" value="Pyrv/PenolPyrv_kinase-like_dom"/>
</dbReference>
<keyword evidence="7" id="KW-0547">Nucleotide-binding</keyword>
<evidence type="ECO:0000256" key="4">
    <source>
        <dbReference type="ARBA" id="ARBA00012142"/>
    </source>
</evidence>
<evidence type="ECO:0000256" key="2">
    <source>
        <dbReference type="ARBA" id="ARBA00004997"/>
    </source>
</evidence>
<evidence type="ECO:0000256" key="12">
    <source>
        <dbReference type="ARBA" id="ARBA00023317"/>
    </source>
</evidence>
<keyword evidence="10 14" id="KW-0460">Magnesium</keyword>
<dbReference type="InterPro" id="IPR040442">
    <property type="entry name" value="Pyrv_kinase-like_dom_sf"/>
</dbReference>
<dbReference type="PANTHER" id="PTHR11817">
    <property type="entry name" value="PYRUVATE KINASE"/>
    <property type="match status" value="1"/>
</dbReference>
<dbReference type="NCBIfam" id="TIGR01064">
    <property type="entry name" value="pyruv_kin"/>
    <property type="match status" value="1"/>
</dbReference>
<dbReference type="GO" id="GO:0005524">
    <property type="term" value="F:ATP binding"/>
    <property type="evidence" value="ECO:0007669"/>
    <property type="project" value="UniProtKB-KW"/>
</dbReference>
<evidence type="ECO:0000256" key="7">
    <source>
        <dbReference type="ARBA" id="ARBA00022741"/>
    </source>
</evidence>
<evidence type="ECO:0000313" key="16">
    <source>
        <dbReference type="EMBL" id="BAP01090.1"/>
    </source>
</evidence>
<comment type="cofactor">
    <cofactor evidence="1">
        <name>K(+)</name>
        <dbReference type="ChEBI" id="CHEBI:29103"/>
    </cofactor>
</comment>
<keyword evidence="11 14" id="KW-0324">Glycolysis</keyword>
<dbReference type="SUPFAM" id="SSF52935">
    <property type="entry name" value="PK C-terminal domain-like"/>
    <property type="match status" value="1"/>
</dbReference>
<evidence type="ECO:0000256" key="9">
    <source>
        <dbReference type="ARBA" id="ARBA00022840"/>
    </source>
</evidence>
<accession>A0AAT9F870</accession>
<dbReference type="InterPro" id="IPR011037">
    <property type="entry name" value="Pyrv_Knase-like_insert_dom_sf"/>
</dbReference>
<keyword evidence="5 14" id="KW-0808">Transferase</keyword>
<dbReference type="GO" id="GO:0000287">
    <property type="term" value="F:magnesium ion binding"/>
    <property type="evidence" value="ECO:0007669"/>
    <property type="project" value="UniProtKB-UniRule"/>
</dbReference>
<dbReference type="NCBIfam" id="NF004491">
    <property type="entry name" value="PRK05826.1"/>
    <property type="match status" value="1"/>
</dbReference>
<evidence type="ECO:0000256" key="3">
    <source>
        <dbReference type="ARBA" id="ARBA00008663"/>
    </source>
</evidence>
<dbReference type="AlphaFoldDB" id="A0AAT9F870"/>
<keyword evidence="9" id="KW-0067">ATP-binding</keyword>
<dbReference type="InterPro" id="IPR001697">
    <property type="entry name" value="Pyr_Knase"/>
</dbReference>
<evidence type="ECO:0000256" key="5">
    <source>
        <dbReference type="ARBA" id="ARBA00022679"/>
    </source>
</evidence>
<dbReference type="Pfam" id="PF00224">
    <property type="entry name" value="PK"/>
    <property type="match status" value="1"/>
</dbReference>
<gene>
    <name evidence="16" type="primary">pykF</name>
    <name evidence="16" type="ORF">MCAL160_0568</name>
</gene>
<evidence type="ECO:0000256" key="10">
    <source>
        <dbReference type="ARBA" id="ARBA00022842"/>
    </source>
</evidence>
<evidence type="ECO:0000256" key="6">
    <source>
        <dbReference type="ARBA" id="ARBA00022723"/>
    </source>
</evidence>
<evidence type="ECO:0000256" key="11">
    <source>
        <dbReference type="ARBA" id="ARBA00023152"/>
    </source>
</evidence>
<dbReference type="Gene3D" id="2.40.33.10">
    <property type="entry name" value="PK beta-barrel domain-like"/>
    <property type="match status" value="1"/>
</dbReference>
<dbReference type="EMBL" id="AP013353">
    <property type="protein sequence ID" value="BAP01090.1"/>
    <property type="molecule type" value="Genomic_DNA"/>
</dbReference>
<reference evidence="16" key="2">
    <citation type="journal article" date="2014" name="Genome Announc.">
        <title>Complete Genome Sequence of Mycoplasma californicum Strain HAZ160_1 from Bovine Mastitic Milk in Japan.</title>
        <authorList>
            <person name="Hata E."/>
            <person name="Murakami K."/>
        </authorList>
    </citation>
    <scope>NUCLEOTIDE SEQUENCE</scope>
    <source>
        <strain evidence="16">HAZ160_1</strain>
    </source>
</reference>
<reference evidence="16" key="1">
    <citation type="journal article" date="2014" name="Appl. Environ. Microbiol.">
        <title>Molecular Epidemiology of Cases of Mycoplasma californicum Infection in Japan.</title>
        <authorList>
            <person name="Hata E."/>
            <person name="Suzuki K."/>
            <person name="Hanyu H."/>
            <person name="Itoh M."/>
            <person name="Higuchi H."/>
            <person name="Kobayashi H."/>
        </authorList>
    </citation>
    <scope>NUCLEOTIDE SEQUENCE</scope>
    <source>
        <strain evidence="16">HAZ160_1</strain>
    </source>
</reference>
<dbReference type="EC" id="2.7.1.40" evidence="4 13"/>
<dbReference type="Gene3D" id="3.40.1380.20">
    <property type="entry name" value="Pyruvate kinase, C-terminal domain"/>
    <property type="match status" value="1"/>
</dbReference>
<feature type="domain" description="Pyruvate kinase barrel" evidence="15">
    <location>
        <begin position="7"/>
        <end position="331"/>
    </location>
</feature>
<evidence type="ECO:0000256" key="1">
    <source>
        <dbReference type="ARBA" id="ARBA00001958"/>
    </source>
</evidence>
<dbReference type="GO" id="GO:0016301">
    <property type="term" value="F:kinase activity"/>
    <property type="evidence" value="ECO:0007669"/>
    <property type="project" value="UniProtKB-KW"/>
</dbReference>
<evidence type="ECO:0000259" key="15">
    <source>
        <dbReference type="Pfam" id="PF00224"/>
    </source>
</evidence>
<comment type="catalytic activity">
    <reaction evidence="14">
        <text>pyruvate + ATP = phosphoenolpyruvate + ADP + H(+)</text>
        <dbReference type="Rhea" id="RHEA:18157"/>
        <dbReference type="ChEBI" id="CHEBI:15361"/>
        <dbReference type="ChEBI" id="CHEBI:15378"/>
        <dbReference type="ChEBI" id="CHEBI:30616"/>
        <dbReference type="ChEBI" id="CHEBI:58702"/>
        <dbReference type="ChEBI" id="CHEBI:456216"/>
        <dbReference type="EC" id="2.7.1.40"/>
    </reaction>
</comment>
<dbReference type="RefSeq" id="WP_041103114.1">
    <property type="nucleotide sequence ID" value="NZ_AP013353.1"/>
</dbReference>
<comment type="similarity">
    <text evidence="3 14">Belongs to the pyruvate kinase family.</text>
</comment>
<dbReference type="GO" id="GO:0030955">
    <property type="term" value="F:potassium ion binding"/>
    <property type="evidence" value="ECO:0007669"/>
    <property type="project" value="UniProtKB-UniRule"/>
</dbReference>
<reference evidence="16" key="3">
    <citation type="journal article" date="2019" name="Vet. Microbiol.">
        <title>Mutations associated with change of susceptibility to lincosamides and/or macrolides in field and laboratory-derived Mycoplasma californicum strains in Japan, and development of a rapid detection method for these mutations.</title>
        <authorList>
            <person name="Hata E."/>
            <person name="Nagai K."/>
            <person name="Murakami K."/>
        </authorList>
    </citation>
    <scope>NUCLEOTIDE SEQUENCE</scope>
    <source>
        <strain evidence="16">HAZ160_1</strain>
    </source>
</reference>
<dbReference type="Gene3D" id="3.20.20.60">
    <property type="entry name" value="Phosphoenolpyruvate-binding domains"/>
    <property type="match status" value="1"/>
</dbReference>
<dbReference type="InterPro" id="IPR036918">
    <property type="entry name" value="Pyrv_Knase_C_sf"/>
</dbReference>
<proteinExistence type="inferred from homology"/>
<dbReference type="SUPFAM" id="SSF50800">
    <property type="entry name" value="PK beta-barrel domain-like"/>
    <property type="match status" value="1"/>
</dbReference>
<reference evidence="16" key="4">
    <citation type="submission" date="2024-06" db="EMBL/GenBank/DDBJ databases">
        <authorList>
            <consortium name="Mycoplasma californicum genome sequencing consortium"/>
            <person name="Hata E."/>
            <person name="Tanaka K."/>
            <person name="Tamamura Y."/>
        </authorList>
    </citation>
    <scope>NUCLEOTIDE SEQUENCE</scope>
    <source>
        <strain evidence="16">HAZ160_1</strain>
    </source>
</reference>
<protein>
    <recommendedName>
        <fullName evidence="4 13">Pyruvate kinase</fullName>
        <ecNumber evidence="4 13">2.7.1.40</ecNumber>
    </recommendedName>
</protein>
<dbReference type="FunFam" id="2.40.33.10:FF:000001">
    <property type="entry name" value="Pyruvate kinase"/>
    <property type="match status" value="1"/>
</dbReference>